<keyword evidence="2" id="KW-0472">Membrane</keyword>
<dbReference type="EMBL" id="JBHLXP010000001">
    <property type="protein sequence ID" value="MFC0047105.1"/>
    <property type="molecule type" value="Genomic_DNA"/>
</dbReference>
<dbReference type="Pfam" id="PF03929">
    <property type="entry name" value="PepSY_TM"/>
    <property type="match status" value="1"/>
</dbReference>
<feature type="transmembrane region" description="Helical" evidence="2">
    <location>
        <begin position="12"/>
        <end position="35"/>
    </location>
</feature>
<reference evidence="4 5" key="1">
    <citation type="submission" date="2024-09" db="EMBL/GenBank/DDBJ databases">
        <authorList>
            <person name="Sun Q."/>
            <person name="Mori K."/>
        </authorList>
    </citation>
    <scope>NUCLEOTIDE SEQUENCE [LARGE SCALE GENOMIC DNA]</scope>
    <source>
        <strain evidence="4 5">KCTC 23315</strain>
    </source>
</reference>
<organism evidence="4 5">
    <name type="scientific">Rheinheimera tilapiae</name>
    <dbReference type="NCBI Taxonomy" id="875043"/>
    <lineage>
        <taxon>Bacteria</taxon>
        <taxon>Pseudomonadati</taxon>
        <taxon>Pseudomonadota</taxon>
        <taxon>Gammaproteobacteria</taxon>
        <taxon>Chromatiales</taxon>
        <taxon>Chromatiaceae</taxon>
        <taxon>Rheinheimera</taxon>
    </lineage>
</organism>
<evidence type="ECO:0000313" key="5">
    <source>
        <dbReference type="Proteomes" id="UP001589813"/>
    </source>
</evidence>
<comment type="caution">
    <text evidence="4">The sequence shown here is derived from an EMBL/GenBank/DDBJ whole genome shotgun (WGS) entry which is preliminary data.</text>
</comment>
<keyword evidence="2" id="KW-0812">Transmembrane</keyword>
<dbReference type="PANTHER" id="PTHR34219:SF8">
    <property type="entry name" value="PEPSY DOMAIN-CONTAINING PROTEIN"/>
    <property type="match status" value="1"/>
</dbReference>
<feature type="transmembrane region" description="Helical" evidence="2">
    <location>
        <begin position="185"/>
        <end position="213"/>
    </location>
</feature>
<dbReference type="RefSeq" id="WP_377240042.1">
    <property type="nucleotide sequence ID" value="NZ_JBHLXP010000001.1"/>
</dbReference>
<feature type="compositionally biased region" description="Polar residues" evidence="1">
    <location>
        <begin position="387"/>
        <end position="407"/>
    </location>
</feature>
<feature type="region of interest" description="Disordered" evidence="1">
    <location>
        <begin position="383"/>
        <end position="407"/>
    </location>
</feature>
<gene>
    <name evidence="4" type="ORF">ACFFJP_02230</name>
</gene>
<keyword evidence="2" id="KW-1133">Transmembrane helix</keyword>
<dbReference type="PANTHER" id="PTHR34219">
    <property type="entry name" value="IRON-REGULATED INNER MEMBRANE PROTEIN-RELATED"/>
    <property type="match status" value="1"/>
</dbReference>
<sequence>MKISQKLWFQLHGWCSLPVWLIFTAVCLTGTIAVLSHELTWLFNENARALNPQNLPAKPVAELVAAVQQAEPTAAVTSVMVLEPYLVTAVLFTTETMPAAIAYVNPYTGVVQEINPGINFITFMRSLHGWLLFPWQHSYSVGYYLVSAMSLLMLGALITGLIIYKRFWQSFTAPKLRLHQGKKTVLADLHRLAGVWSLWFLLLMSLTGLWYLVQAVLWHNEVEFSYEVAPLSSLYVPAPVADGDALQTVPAMIPLAQAVARAQQFLPELKPAFVAMPEHPRDYYRISGYGDSIWFDQYSYNVWINPWTGEVADTRVPAQMGALETLMSVADPLHYGTIGGLWTKAIWFAFGLLVSGMAITGFMIWGSRTIRGAAGREARERVETAMTAPQQIPTLSRTTDSSAGASQ</sequence>
<proteinExistence type="predicted"/>
<feature type="transmembrane region" description="Helical" evidence="2">
    <location>
        <begin position="141"/>
        <end position="164"/>
    </location>
</feature>
<dbReference type="Pfam" id="PF03413">
    <property type="entry name" value="PepSY"/>
    <property type="match status" value="1"/>
</dbReference>
<evidence type="ECO:0000313" key="4">
    <source>
        <dbReference type="EMBL" id="MFC0047105.1"/>
    </source>
</evidence>
<feature type="transmembrane region" description="Helical" evidence="2">
    <location>
        <begin position="345"/>
        <end position="366"/>
    </location>
</feature>
<feature type="domain" description="PepSY" evidence="3">
    <location>
        <begin position="253"/>
        <end position="313"/>
    </location>
</feature>
<keyword evidence="5" id="KW-1185">Reference proteome</keyword>
<evidence type="ECO:0000256" key="1">
    <source>
        <dbReference type="SAM" id="MobiDB-lite"/>
    </source>
</evidence>
<protein>
    <submittedName>
        <fullName evidence="4">PepSY-associated TM helix domain-containing protein</fullName>
    </submittedName>
</protein>
<dbReference type="InterPro" id="IPR025711">
    <property type="entry name" value="PepSY"/>
</dbReference>
<accession>A0ABV6B8A9</accession>
<name>A0ABV6B8A9_9GAMM</name>
<evidence type="ECO:0000256" key="2">
    <source>
        <dbReference type="SAM" id="Phobius"/>
    </source>
</evidence>
<dbReference type="InterPro" id="IPR005625">
    <property type="entry name" value="PepSY-ass_TM"/>
</dbReference>
<evidence type="ECO:0000259" key="3">
    <source>
        <dbReference type="Pfam" id="PF03413"/>
    </source>
</evidence>
<dbReference type="Proteomes" id="UP001589813">
    <property type="component" value="Unassembled WGS sequence"/>
</dbReference>